<proteinExistence type="predicted"/>
<reference evidence="4" key="1">
    <citation type="journal article" date="2019" name="Int. J. Syst. Evol. Microbiol.">
        <title>The Global Catalogue of Microorganisms (GCM) 10K type strain sequencing project: providing services to taxonomists for standard genome sequencing and annotation.</title>
        <authorList>
            <consortium name="The Broad Institute Genomics Platform"/>
            <consortium name="The Broad Institute Genome Sequencing Center for Infectious Disease"/>
            <person name="Wu L."/>
            <person name="Ma J."/>
        </authorList>
    </citation>
    <scope>NUCLEOTIDE SEQUENCE [LARGE SCALE GENOMIC DNA]</scope>
    <source>
        <strain evidence="4">DFY28</strain>
    </source>
</reference>
<dbReference type="InterPro" id="IPR002035">
    <property type="entry name" value="VWF_A"/>
</dbReference>
<dbReference type="PROSITE" id="PS50234">
    <property type="entry name" value="VWFA"/>
    <property type="match status" value="2"/>
</dbReference>
<gene>
    <name evidence="3" type="ORF">ACFSC0_06140</name>
</gene>
<feature type="transmembrane region" description="Helical" evidence="1">
    <location>
        <begin position="33"/>
        <end position="58"/>
    </location>
</feature>
<sequence>MDVEGKSQRALSWPRAIGGTLARLRRDQSGGAGLIFALVAIMVLIPMVFVGTNLFIAVGQHAKLQDSLDAATLFVARSRITDEAELAAMGERALRANLELVGGAENVQLLEASFVLVEDEDGERIVGSAKVKPWVPVTWCKVHSTDPWCFTSRPIGASTTVVRAVDKIEVALVLDNTGSMNQENPTRISILKTEAAKLVDSLAAIGHETGDVKISLVPFSNTVRVVESVDLDSYNPNNPTASGVPDFIDPVARSMGGNSCGGNTNGNNGGAYNLFDCAADRFALMKAIGEDWKGCVESRHEDYDISEAGSDNNWKSRFVPYFWPDHVDAASHTSTNDYLRDIDTGASNKNQYRTEQKRTAKYTNSRWHANRKGNTFSLGSGFGGPYNFGPNAGCELQPLIRLTTNAETVKTAIGKMNAIGQTHIPIGLVWGWHTLSPANVGPYGDGADYDSQETKKFIILMTDGDNTNLIPSPNQAYNTYNESYYGGYGFTWQRILKGLDTSNTGDRQEAMDERLIELCDAIKAKGIIIYTIGVVASANSQEKLSNCASKLRGQTLYFDVSKTSDLGPVFQKIAGQISQMRIAH</sequence>
<dbReference type="Gene3D" id="3.40.50.410">
    <property type="entry name" value="von Willebrand factor, type A domain"/>
    <property type="match status" value="2"/>
</dbReference>
<evidence type="ECO:0000256" key="1">
    <source>
        <dbReference type="SAM" id="Phobius"/>
    </source>
</evidence>
<dbReference type="Proteomes" id="UP001597237">
    <property type="component" value="Unassembled WGS sequence"/>
</dbReference>
<evidence type="ECO:0000313" key="4">
    <source>
        <dbReference type="Proteomes" id="UP001597237"/>
    </source>
</evidence>
<accession>A0ABW4MYD2</accession>
<keyword evidence="1" id="KW-0812">Transmembrane</keyword>
<organism evidence="3 4">
    <name type="scientific">Phenylobacterium terrae</name>
    <dbReference type="NCBI Taxonomy" id="2665495"/>
    <lineage>
        <taxon>Bacteria</taxon>
        <taxon>Pseudomonadati</taxon>
        <taxon>Pseudomonadota</taxon>
        <taxon>Alphaproteobacteria</taxon>
        <taxon>Caulobacterales</taxon>
        <taxon>Caulobacteraceae</taxon>
        <taxon>Phenylobacterium</taxon>
    </lineage>
</organism>
<keyword evidence="4" id="KW-1185">Reference proteome</keyword>
<dbReference type="RefSeq" id="WP_377282509.1">
    <property type="nucleotide sequence ID" value="NZ_JBHRSI010000007.1"/>
</dbReference>
<dbReference type="EMBL" id="JBHUEY010000001">
    <property type="protein sequence ID" value="MFD1782967.1"/>
    <property type="molecule type" value="Genomic_DNA"/>
</dbReference>
<name>A0ABW4MYD2_9CAUL</name>
<comment type="caution">
    <text evidence="3">The sequence shown here is derived from an EMBL/GenBank/DDBJ whole genome shotgun (WGS) entry which is preliminary data.</text>
</comment>
<feature type="domain" description="VWFA" evidence="2">
    <location>
        <begin position="169"/>
        <end position="259"/>
    </location>
</feature>
<dbReference type="InterPro" id="IPR036465">
    <property type="entry name" value="vWFA_dom_sf"/>
</dbReference>
<dbReference type="SUPFAM" id="SSF53300">
    <property type="entry name" value="vWA-like"/>
    <property type="match status" value="1"/>
</dbReference>
<protein>
    <recommendedName>
        <fullName evidence="2">VWFA domain-containing protein</fullName>
    </recommendedName>
</protein>
<keyword evidence="1" id="KW-1133">Transmembrane helix</keyword>
<evidence type="ECO:0000313" key="3">
    <source>
        <dbReference type="EMBL" id="MFD1782967.1"/>
    </source>
</evidence>
<evidence type="ECO:0000259" key="2">
    <source>
        <dbReference type="PROSITE" id="PS50234"/>
    </source>
</evidence>
<feature type="domain" description="VWFA" evidence="2">
    <location>
        <begin position="445"/>
        <end position="573"/>
    </location>
</feature>
<keyword evidence="1" id="KW-0472">Membrane</keyword>